<feature type="transmembrane region" description="Helical" evidence="10">
    <location>
        <begin position="174"/>
        <end position="192"/>
    </location>
</feature>
<feature type="transmembrane region" description="Helical" evidence="10">
    <location>
        <begin position="98"/>
        <end position="121"/>
    </location>
</feature>
<evidence type="ECO:0000256" key="3">
    <source>
        <dbReference type="ARBA" id="ARBA00022475"/>
    </source>
</evidence>
<feature type="transmembrane region" description="Helical" evidence="10">
    <location>
        <begin position="327"/>
        <end position="347"/>
    </location>
</feature>
<keyword evidence="7 10" id="KW-0472">Membrane</keyword>
<keyword evidence="3" id="KW-1003">Cell membrane</keyword>
<feature type="transmembrane region" description="Helical" evidence="10">
    <location>
        <begin position="141"/>
        <end position="162"/>
    </location>
</feature>
<feature type="transmembrane region" description="Helical" evidence="10">
    <location>
        <begin position="359"/>
        <end position="386"/>
    </location>
</feature>
<reference evidence="11" key="1">
    <citation type="journal article" date="2021" name="Front. Microbiol.">
        <title>Comprehensive Comparative Genomics and Phenotyping of Methylobacterium Species.</title>
        <authorList>
            <person name="Alessa O."/>
            <person name="Ogura Y."/>
            <person name="Fujitani Y."/>
            <person name="Takami H."/>
            <person name="Hayashi T."/>
            <person name="Sahin N."/>
            <person name="Tani A."/>
        </authorList>
    </citation>
    <scope>NUCLEOTIDE SEQUENCE</scope>
    <source>
        <strain evidence="11">DSM 17168</strain>
    </source>
</reference>
<feature type="transmembrane region" description="Helical" evidence="10">
    <location>
        <begin position="60"/>
        <end position="77"/>
    </location>
</feature>
<comment type="caution">
    <text evidence="11">The sequence shown here is derived from an EMBL/GenBank/DDBJ whole genome shotgun (WGS) entry which is preliminary data.</text>
</comment>
<evidence type="ECO:0000256" key="8">
    <source>
        <dbReference type="ARBA" id="ARBA00035655"/>
    </source>
</evidence>
<keyword evidence="2" id="KW-0813">Transport</keyword>
<evidence type="ECO:0000256" key="9">
    <source>
        <dbReference type="SAM" id="MobiDB-lite"/>
    </source>
</evidence>
<keyword evidence="6 10" id="KW-1133">Transmembrane helix</keyword>
<dbReference type="InterPro" id="IPR007272">
    <property type="entry name" value="Sulf_transp_TsuA/YedE"/>
</dbReference>
<keyword evidence="5 10" id="KW-0812">Transmembrane</keyword>
<feature type="transmembrane region" description="Helical" evidence="10">
    <location>
        <begin position="254"/>
        <end position="275"/>
    </location>
</feature>
<dbReference type="Pfam" id="PF04143">
    <property type="entry name" value="Sulf_transp"/>
    <property type="match status" value="1"/>
</dbReference>
<evidence type="ECO:0000313" key="11">
    <source>
        <dbReference type="EMBL" id="GJD98625.1"/>
    </source>
</evidence>
<reference evidence="11" key="2">
    <citation type="submission" date="2021-08" db="EMBL/GenBank/DDBJ databases">
        <authorList>
            <person name="Tani A."/>
            <person name="Ola A."/>
            <person name="Ogura Y."/>
            <person name="Katsura K."/>
            <person name="Hayashi T."/>
        </authorList>
    </citation>
    <scope>NUCLEOTIDE SEQUENCE</scope>
    <source>
        <strain evidence="11">DSM 17168</strain>
    </source>
</reference>
<proteinExistence type="inferred from homology"/>
<evidence type="ECO:0000256" key="7">
    <source>
        <dbReference type="ARBA" id="ARBA00023136"/>
    </source>
</evidence>
<evidence type="ECO:0008006" key="13">
    <source>
        <dbReference type="Google" id="ProtNLM"/>
    </source>
</evidence>
<organism evidence="11 12">
    <name type="scientific">Methylobacterium isbiliense</name>
    <dbReference type="NCBI Taxonomy" id="315478"/>
    <lineage>
        <taxon>Bacteria</taxon>
        <taxon>Pseudomonadati</taxon>
        <taxon>Pseudomonadota</taxon>
        <taxon>Alphaproteobacteria</taxon>
        <taxon>Hyphomicrobiales</taxon>
        <taxon>Methylobacteriaceae</taxon>
        <taxon>Methylobacterium</taxon>
    </lineage>
</organism>
<evidence type="ECO:0000256" key="4">
    <source>
        <dbReference type="ARBA" id="ARBA00022519"/>
    </source>
</evidence>
<evidence type="ECO:0000256" key="5">
    <source>
        <dbReference type="ARBA" id="ARBA00022692"/>
    </source>
</evidence>
<dbReference type="PANTHER" id="PTHR30574:SF1">
    <property type="entry name" value="SULPHUR TRANSPORT DOMAIN-CONTAINING PROTEIN"/>
    <property type="match status" value="1"/>
</dbReference>
<name>A0ABQ4SAC6_9HYPH</name>
<feature type="transmembrane region" description="Helical" evidence="10">
    <location>
        <begin position="392"/>
        <end position="410"/>
    </location>
</feature>
<feature type="region of interest" description="Disordered" evidence="9">
    <location>
        <begin position="1"/>
        <end position="27"/>
    </location>
</feature>
<comment type="subcellular location">
    <subcellularLocation>
        <location evidence="1">Cell inner membrane</location>
        <topology evidence="1">Multi-pass membrane protein</topology>
    </subcellularLocation>
</comment>
<dbReference type="RefSeq" id="WP_238233579.1">
    <property type="nucleotide sequence ID" value="NZ_BPQQ01000005.1"/>
</dbReference>
<sequence length="417" mass="42499">MRPLTGPVAERSAPRPQDRASAGTAGRAPSRVPYRVLAALAVAAGLAAWAWWLAGQPGGARLALSLSFGALFGFVLQRSRFCFYCQWRDLLVEGDPRGLLGILAALAAGVAGYAVVLGAWMPDPSGTRLPPDAHIGPVGPVLVLAGAVFGAGMAVSGSCISAHLYRLGEGSPTAPFALVGTGLGFVLGFATWNPLYLASVSEAPVIWLPRHLGYAGSLVLALTLLAALAWPLLHRLPEPAGPRPRPEPLRAVFTGRWPVWLGGLAVGAIGTLAYLRVGPLGVTAEIGGRARQAAGAAGLLPARLEGLDTFRGCATALRDAVLTPNGLFVGGLVLASFAAALAAGQFRPARPTRGQAGRGLLGGVLLGWGAMTGLGCSVGTLLSGIMAGALSGWVFGLAMFAGAAGTLWLGRRTGHLA</sequence>
<feature type="transmembrane region" description="Helical" evidence="10">
    <location>
        <begin position="36"/>
        <end position="54"/>
    </location>
</feature>
<comment type="similarity">
    <text evidence="8">Belongs to the TsuA/YedE (TC 9.B.102) family.</text>
</comment>
<evidence type="ECO:0000256" key="2">
    <source>
        <dbReference type="ARBA" id="ARBA00022448"/>
    </source>
</evidence>
<protein>
    <recommendedName>
        <fullName evidence="13">Sulphur transport domain-containing protein</fullName>
    </recommendedName>
</protein>
<keyword evidence="4" id="KW-0997">Cell inner membrane</keyword>
<evidence type="ECO:0000313" key="12">
    <source>
        <dbReference type="Proteomes" id="UP001055153"/>
    </source>
</evidence>
<accession>A0ABQ4SAC6</accession>
<keyword evidence="12" id="KW-1185">Reference proteome</keyword>
<evidence type="ECO:0000256" key="1">
    <source>
        <dbReference type="ARBA" id="ARBA00004429"/>
    </source>
</evidence>
<gene>
    <name evidence="11" type="ORF">GMJLKIPL_0536</name>
</gene>
<dbReference type="PANTHER" id="PTHR30574">
    <property type="entry name" value="INNER MEMBRANE PROTEIN YEDE"/>
    <property type="match status" value="1"/>
</dbReference>
<evidence type="ECO:0000256" key="6">
    <source>
        <dbReference type="ARBA" id="ARBA00022989"/>
    </source>
</evidence>
<evidence type="ECO:0000256" key="10">
    <source>
        <dbReference type="SAM" id="Phobius"/>
    </source>
</evidence>
<feature type="transmembrane region" description="Helical" evidence="10">
    <location>
        <begin position="212"/>
        <end position="233"/>
    </location>
</feature>
<dbReference type="EMBL" id="BPQQ01000005">
    <property type="protein sequence ID" value="GJD98625.1"/>
    <property type="molecule type" value="Genomic_DNA"/>
</dbReference>
<dbReference type="Proteomes" id="UP001055153">
    <property type="component" value="Unassembled WGS sequence"/>
</dbReference>